<dbReference type="AlphaFoldDB" id="A0A6C0CGB8"/>
<reference evidence="1" key="1">
    <citation type="journal article" date="2020" name="Nature">
        <title>Giant virus diversity and host interactions through global metagenomics.</title>
        <authorList>
            <person name="Schulz F."/>
            <person name="Roux S."/>
            <person name="Paez-Espino D."/>
            <person name="Jungbluth S."/>
            <person name="Walsh D.A."/>
            <person name="Denef V.J."/>
            <person name="McMahon K.D."/>
            <person name="Konstantinidis K.T."/>
            <person name="Eloe-Fadrosh E.A."/>
            <person name="Kyrpides N.C."/>
            <person name="Woyke T."/>
        </authorList>
    </citation>
    <scope>NUCLEOTIDE SEQUENCE</scope>
    <source>
        <strain evidence="1">GVMAG-M-3300020727-4</strain>
    </source>
</reference>
<proteinExistence type="predicted"/>
<name>A0A6C0CGB8_9ZZZZ</name>
<accession>A0A6C0CGB8</accession>
<dbReference type="EMBL" id="MN739403">
    <property type="protein sequence ID" value="QHT02890.1"/>
    <property type="molecule type" value="Genomic_DNA"/>
</dbReference>
<sequence>MKLIIIIISIILLLYAICYYIFPSEITILQTNVNDFNFSNLSKRQPIVISDFIQDPLKIIDSWFNYNFKTKIDNESSDQWIYNNYKYLFINAKEDTEVIIYNANRSKEPPISTDKIIIIKLKKYQSLILPFKWKYNANNIDIWGIDDLITSSFGKIF</sequence>
<protein>
    <submittedName>
        <fullName evidence="1">Uncharacterized protein</fullName>
    </submittedName>
</protein>
<organism evidence="1">
    <name type="scientific">viral metagenome</name>
    <dbReference type="NCBI Taxonomy" id="1070528"/>
    <lineage>
        <taxon>unclassified sequences</taxon>
        <taxon>metagenomes</taxon>
        <taxon>organismal metagenomes</taxon>
    </lineage>
</organism>
<evidence type="ECO:0000313" key="1">
    <source>
        <dbReference type="EMBL" id="QHT02890.1"/>
    </source>
</evidence>